<keyword evidence="1" id="KW-0862">Zinc</keyword>
<feature type="domain" description="C2H2-type" evidence="3">
    <location>
        <begin position="1550"/>
        <end position="1577"/>
    </location>
</feature>
<feature type="domain" description="C2H2-type" evidence="3">
    <location>
        <begin position="125"/>
        <end position="152"/>
    </location>
</feature>
<feature type="domain" description="C2H2-type" evidence="3">
    <location>
        <begin position="699"/>
        <end position="722"/>
    </location>
</feature>
<dbReference type="PANTHER" id="PTHR46451">
    <property type="entry name" value="RAS-RESPONSIVE ELEMENT-BINDING PROTEIN 1"/>
    <property type="match status" value="1"/>
</dbReference>
<feature type="region of interest" description="Disordered" evidence="2">
    <location>
        <begin position="146"/>
        <end position="197"/>
    </location>
</feature>
<dbReference type="InterPro" id="IPR036236">
    <property type="entry name" value="Znf_C2H2_sf"/>
</dbReference>
<feature type="domain" description="C2H2-type" evidence="3">
    <location>
        <begin position="66"/>
        <end position="93"/>
    </location>
</feature>
<dbReference type="SUPFAM" id="SSF57667">
    <property type="entry name" value="beta-beta-alpha zinc fingers"/>
    <property type="match status" value="9"/>
</dbReference>
<feature type="domain" description="C2H2-type" evidence="3">
    <location>
        <begin position="97"/>
        <end position="124"/>
    </location>
</feature>
<feature type="domain" description="C2H2-type" evidence="3">
    <location>
        <begin position="790"/>
        <end position="820"/>
    </location>
</feature>
<keyword evidence="1" id="KW-0479">Metal-binding</keyword>
<accession>A0ABM4LI30</accession>
<dbReference type="SMART" id="SM00355">
    <property type="entry name" value="ZnF_C2H2"/>
    <property type="match status" value="15"/>
</dbReference>
<feature type="region of interest" description="Disordered" evidence="2">
    <location>
        <begin position="937"/>
        <end position="986"/>
    </location>
</feature>
<feature type="compositionally biased region" description="Pro residues" evidence="2">
    <location>
        <begin position="969"/>
        <end position="982"/>
    </location>
</feature>
<feature type="compositionally biased region" description="Acidic residues" evidence="2">
    <location>
        <begin position="1339"/>
        <end position="1352"/>
    </location>
</feature>
<feature type="compositionally biased region" description="Low complexity" evidence="2">
    <location>
        <begin position="1129"/>
        <end position="1142"/>
    </location>
</feature>
<feature type="compositionally biased region" description="Basic residues" evidence="2">
    <location>
        <begin position="1566"/>
        <end position="1582"/>
    </location>
</feature>
<feature type="domain" description="C2H2-type" evidence="3">
    <location>
        <begin position="643"/>
        <end position="670"/>
    </location>
</feature>
<feature type="region of interest" description="Disordered" evidence="2">
    <location>
        <begin position="1086"/>
        <end position="1176"/>
    </location>
</feature>
<evidence type="ECO:0000313" key="6">
    <source>
        <dbReference type="RefSeq" id="XP_070440097.1"/>
    </source>
</evidence>
<feature type="region of interest" description="Disordered" evidence="2">
    <location>
        <begin position="1407"/>
        <end position="1523"/>
    </location>
</feature>
<feature type="compositionally biased region" description="Basic and acidic residues" evidence="2">
    <location>
        <begin position="1414"/>
        <end position="1430"/>
    </location>
</feature>
<feature type="domain" description="C2H2-type" evidence="3">
    <location>
        <begin position="316"/>
        <end position="343"/>
    </location>
</feature>
<reference evidence="5 6" key="1">
    <citation type="submission" date="2025-05" db="UniProtKB">
        <authorList>
            <consortium name="RefSeq"/>
        </authorList>
    </citation>
    <scope>IDENTIFICATION</scope>
    <source>
        <tissue evidence="5 6">Blood</tissue>
    </source>
</reference>
<feature type="domain" description="C2H2-type" evidence="3">
    <location>
        <begin position="1391"/>
        <end position="1418"/>
    </location>
</feature>
<dbReference type="InterPro" id="IPR013087">
    <property type="entry name" value="Znf_C2H2_type"/>
</dbReference>
<evidence type="ECO:0000256" key="1">
    <source>
        <dbReference type="PROSITE-ProRule" id="PRU00042"/>
    </source>
</evidence>
<dbReference type="PANTHER" id="PTHR46451:SF1">
    <property type="entry name" value="RAS-RESPONSIVE ELEMENT-BINDING PROTEIN 1"/>
    <property type="match status" value="1"/>
</dbReference>
<name>A0ABM4LI30_EQUPR</name>
<protein>
    <submittedName>
        <fullName evidence="5 6">Ras-responsive element-binding protein 1 isoform X3</fullName>
    </submittedName>
</protein>
<dbReference type="Pfam" id="PF00096">
    <property type="entry name" value="zf-C2H2"/>
    <property type="match status" value="7"/>
</dbReference>
<dbReference type="PROSITE" id="PS00028">
    <property type="entry name" value="ZINC_FINGER_C2H2_1"/>
    <property type="match status" value="14"/>
</dbReference>
<evidence type="ECO:0000259" key="3">
    <source>
        <dbReference type="PROSITE" id="PS50157"/>
    </source>
</evidence>
<feature type="domain" description="C2H2-type" evidence="3">
    <location>
        <begin position="208"/>
        <end position="235"/>
    </location>
</feature>
<feature type="compositionally biased region" description="Basic residues" evidence="2">
    <location>
        <begin position="1151"/>
        <end position="1161"/>
    </location>
</feature>
<evidence type="ECO:0000313" key="9">
    <source>
        <dbReference type="RefSeq" id="XP_070440100.1"/>
    </source>
</evidence>
<feature type="compositionally biased region" description="Basic residues" evidence="2">
    <location>
        <begin position="163"/>
        <end position="174"/>
    </location>
</feature>
<feature type="compositionally biased region" description="Basic and acidic residues" evidence="2">
    <location>
        <begin position="175"/>
        <end position="197"/>
    </location>
</feature>
<dbReference type="Proteomes" id="UP001652662">
    <property type="component" value="Chromosome 19"/>
</dbReference>
<evidence type="ECO:0000313" key="4">
    <source>
        <dbReference type="Proteomes" id="UP001652662"/>
    </source>
</evidence>
<dbReference type="GeneID" id="103549290"/>
<dbReference type="RefSeq" id="XP_070440097.1">
    <property type="nucleotide sequence ID" value="XM_070583996.1"/>
</dbReference>
<dbReference type="RefSeq" id="XP_070440099.1">
    <property type="nucleotide sequence ID" value="XM_070583998.1"/>
</dbReference>
<feature type="compositionally biased region" description="Polar residues" evidence="2">
    <location>
        <begin position="1094"/>
        <end position="1107"/>
    </location>
</feature>
<keyword evidence="1" id="KW-0863">Zinc-finger</keyword>
<feature type="compositionally biased region" description="Basic and acidic residues" evidence="2">
    <location>
        <begin position="1638"/>
        <end position="1647"/>
    </location>
</feature>
<dbReference type="Pfam" id="PF13912">
    <property type="entry name" value="zf-C2H2_6"/>
    <property type="match status" value="2"/>
</dbReference>
<feature type="region of interest" description="Disordered" evidence="2">
    <location>
        <begin position="1566"/>
        <end position="1718"/>
    </location>
</feature>
<proteinExistence type="predicted"/>
<feature type="domain" description="C2H2-type" evidence="3">
    <location>
        <begin position="1522"/>
        <end position="1549"/>
    </location>
</feature>
<dbReference type="InterPro" id="IPR052795">
    <property type="entry name" value="RREB1"/>
</dbReference>
<feature type="region of interest" description="Disordered" evidence="2">
    <location>
        <begin position="1286"/>
        <end position="1359"/>
    </location>
</feature>
<dbReference type="RefSeq" id="XP_070440100.1">
    <property type="nucleotide sequence ID" value="XM_070583999.1"/>
</dbReference>
<dbReference type="RefSeq" id="XP_070440098.1">
    <property type="nucleotide sequence ID" value="XM_070583997.1"/>
</dbReference>
<gene>
    <name evidence="5 6 7 8 9" type="primary">RREB1</name>
</gene>
<feature type="region of interest" description="Disordered" evidence="2">
    <location>
        <begin position="1193"/>
        <end position="1234"/>
    </location>
</feature>
<organism evidence="4 9">
    <name type="scientific">Equus przewalskii</name>
    <name type="common">Przewalski's horse</name>
    <name type="synonym">Equus caballus przewalskii</name>
    <dbReference type="NCBI Taxonomy" id="9798"/>
    <lineage>
        <taxon>Eukaryota</taxon>
        <taxon>Metazoa</taxon>
        <taxon>Chordata</taxon>
        <taxon>Craniata</taxon>
        <taxon>Vertebrata</taxon>
        <taxon>Euteleostomi</taxon>
        <taxon>Mammalia</taxon>
        <taxon>Eutheria</taxon>
        <taxon>Laurasiatheria</taxon>
        <taxon>Perissodactyla</taxon>
        <taxon>Equidae</taxon>
        <taxon>Equus</taxon>
    </lineage>
</organism>
<sequence length="1718" mass="185494">MTSSSPVGLEGSDLSSVNTMMSAVMSVGKVAENGGSPQSIKSPTKPPGPNRIGRRNQETKEEKSSYNCPLCEKICTTQHQLTMHIRQHNTDTGGADHSCSICGKSLSSASSLDRHMLVHSGERPYKCTVCGQSFTTNGNMHRHMKIHEKDPNSATAAAPPSPLKRRRLSSKRKLSHDADSEKEDPAPAKKMVEDGQSGDLEKKADEVFHCPVCFKEFVCKYGLETHMETHSDNPLRCDICCVTFRTHRGLLRHNALVHKQLPRDAMGRPFIQNNPSIPAGLHDLGFTDFSCRKFPRISQAWCETNLRRCISEQHRFVCDTCDKAFPMLSSLALHKQTHVAVDQGRERLQAKTLPGDILDQKVFLALLGLQHTKDVRPAPTEEPLPDDNQAIQLQTLKCQLPQDPGCTNMLSLSPFETASLGGSLTVLPATKESMKHLSLQPFQKGFIIQPDSSIVVKPISGESAIELADIQQILKMAASAPPQISLPPLSKAPATPLQAIFKHMPPLKPKPLVAPRTVVATSTPPPLINAQQASPGCISPSLPPPPLKLLKGSVEAASNAHLLQSKSGAQPNTAAQLFLQQPGVELPGQAEMKTQLEQDSIIEALLPLSMDAKIKQEITEGDLKAIMTGPGSKKTPAMRKVLYPCRFCNQVFAFSGVLRAHVRSHLGISPYQCNICDYIAADKAALIRHLRTHSGERPYICKICHYPFTVKANCERHLRKKHLKATRKDIEKNIEYVTSSAAEMVDAFCSPDTVCRLCGDDLKHYRALRIHMRTHCGRGLGGCPKGRKPFECKECSAAFSAKRNCVHHILKQHLHVPEHDIESYVLAAEGLGPVEAPAEASGRLEEGSGAFGERKPLATFLEPQNGFLHGGPTQPPPPHISVKLEPVSSLAVDFNEPLDFSQKGLALVQVKQENAASFLSPSSSAPYDCSMEPIDLSIPKNFRRGDKDTAAPGEAKKPEQESGSGEQPSPCPPPCPTLPVPVGPSGILDKPMAPAVGTSATTILETHTQPLQGSVQLAVPIYSSAVVNSSPLLSNSTLISSPALLRPLRPKPPLLLPKPSMTEELPPLASIAQIISSVSSAPTLLKTKVADPGPTSTGSNTTVSDSLGGTIPKAATAPTDTASPKESSDSPPAANSPEAASPTEQGPAGLSKKRGRKKGVRSRPQASSGGMDLDSSGEFASIEKMLATTDTNKFSPFLQTAEDDTQDEVAGAPAEHNGPSDEEQGSPPEDKLLRAKRNSYANCLQKINCPHCPRVFPWASSLQRHMLTHTDSQSDVEMLATGGEVLDLTSREKEQPTMEGTSEPSQVKEELPEEEVKAVDREEKAAEESQEQEEKPGVEETDEDADGPEEDTVSNKSLDLNLASKLMGFKLAEGDAGNVGSGGSTQQDQKHACDICGKSFKFLGTLSRHRKAHGREEPKEEGALPREGQELSRAAEGPLLIPTTSPPPEPEEKPAHTLAVEPPAEGEASSEASTEKQSEEVEGASDGEGTTEKKSSEKSDDDKKPKTDSPRSVASKADKRKKVCSVCNKRFWSLQDLTRHMRSHTGERPYKCQTCERTFTLKHSLVRHQRVHQKARHAKHHGKDSDKDERGEEDSESESTHSGNNPISENEADSALPASNHVTVTRSRKESLANATKDSGHREERATGRMAGAGQAEAGRSAPKATPVGSPTERASQGDPERESPGPLVQDLLELHSKRPSHPILAAADGASPLLGLE</sequence>
<feature type="compositionally biased region" description="Basic and acidic residues" evidence="2">
    <location>
        <begin position="1306"/>
        <end position="1338"/>
    </location>
</feature>
<evidence type="ECO:0000313" key="5">
    <source>
        <dbReference type="RefSeq" id="XP_070440096.1"/>
    </source>
</evidence>
<feature type="domain" description="C2H2-type" evidence="3">
    <location>
        <begin position="671"/>
        <end position="698"/>
    </location>
</feature>
<evidence type="ECO:0000313" key="8">
    <source>
        <dbReference type="RefSeq" id="XP_070440099.1"/>
    </source>
</evidence>
<feature type="region of interest" description="Disordered" evidence="2">
    <location>
        <begin position="28"/>
        <end position="63"/>
    </location>
</feature>
<feature type="domain" description="C2H2-type" evidence="3">
    <location>
        <begin position="753"/>
        <end position="780"/>
    </location>
</feature>
<feature type="domain" description="C2H2-type" evidence="3">
    <location>
        <begin position="1247"/>
        <end position="1274"/>
    </location>
</feature>
<feature type="compositionally biased region" description="Basic and acidic residues" evidence="2">
    <location>
        <begin position="1490"/>
        <end position="1509"/>
    </location>
</feature>
<evidence type="ECO:0000313" key="7">
    <source>
        <dbReference type="RefSeq" id="XP_070440098.1"/>
    </source>
</evidence>
<keyword evidence="4" id="KW-1185">Reference proteome</keyword>
<dbReference type="PROSITE" id="PS50157">
    <property type="entry name" value="ZINC_FINGER_C2H2_2"/>
    <property type="match status" value="14"/>
</dbReference>
<evidence type="ECO:0000256" key="2">
    <source>
        <dbReference type="SAM" id="MobiDB-lite"/>
    </source>
</evidence>
<dbReference type="RefSeq" id="XP_070440096.1">
    <property type="nucleotide sequence ID" value="XM_070583995.1"/>
</dbReference>
<feature type="compositionally biased region" description="Basic and acidic residues" evidence="2">
    <location>
        <begin position="943"/>
        <end position="960"/>
    </location>
</feature>
<dbReference type="Gene3D" id="3.30.160.60">
    <property type="entry name" value="Classic Zinc Finger"/>
    <property type="match status" value="10"/>
</dbReference>